<feature type="transmembrane region" description="Helical" evidence="6">
    <location>
        <begin position="73"/>
        <end position="95"/>
    </location>
</feature>
<protein>
    <submittedName>
        <fullName evidence="7">Hemolysin</fullName>
    </submittedName>
</protein>
<comment type="caution">
    <text evidence="7">The sequence shown here is derived from an EMBL/GenBank/DDBJ whole genome shotgun (WGS) entry which is preliminary data.</text>
</comment>
<dbReference type="InterPro" id="IPR004254">
    <property type="entry name" value="AdipoR/HlyIII-related"/>
</dbReference>
<sequence>MFSLLKPCGSEKKSIFVAAKGNPLYKLRCMRLKIHFNHREELWNSWSHAGGIALGVVFGTLFLYWCFTRGNGWATAGVILYLFGMLMSYIASTAYHALSAWSRWKERLRKWDHAAIYWHIAGSYSPITLIVLRDEGYWGWSLFCFIWACAIAGTVMSFARLKDHSNLETLAFVGMGLSVLVAFKPLIDALSTAAFVWIVAEGVCYITGAVFYSINKRRFMHTVFHFFVLGGSICHIIAVWDILMEYI</sequence>
<dbReference type="PANTHER" id="PTHR20855">
    <property type="entry name" value="ADIPOR/PROGESTIN RECEPTOR-RELATED"/>
    <property type="match status" value="1"/>
</dbReference>
<dbReference type="EMBL" id="UGTJ01000001">
    <property type="protein sequence ID" value="SUB80195.1"/>
    <property type="molecule type" value="Genomic_DNA"/>
</dbReference>
<feature type="binding site" evidence="5">
    <location>
        <position position="96"/>
    </location>
    <ligand>
        <name>Zn(2+)</name>
        <dbReference type="ChEBI" id="CHEBI:29105"/>
    </ligand>
</feature>
<keyword evidence="5" id="KW-0479">Metal-binding</keyword>
<proteinExistence type="predicted"/>
<keyword evidence="4 6" id="KW-0472">Membrane</keyword>
<feature type="transmembrane region" description="Helical" evidence="6">
    <location>
        <begin position="115"/>
        <end position="132"/>
    </location>
</feature>
<feature type="transmembrane region" description="Helical" evidence="6">
    <location>
        <begin position="46"/>
        <end position="67"/>
    </location>
</feature>
<organism evidence="7 8">
    <name type="scientific">Segatella buccae</name>
    <dbReference type="NCBI Taxonomy" id="28126"/>
    <lineage>
        <taxon>Bacteria</taxon>
        <taxon>Pseudomonadati</taxon>
        <taxon>Bacteroidota</taxon>
        <taxon>Bacteroidia</taxon>
        <taxon>Bacteroidales</taxon>
        <taxon>Prevotellaceae</taxon>
        <taxon>Segatella</taxon>
    </lineage>
</organism>
<dbReference type="GO" id="GO:0016020">
    <property type="term" value="C:membrane"/>
    <property type="evidence" value="ECO:0007669"/>
    <property type="project" value="UniProtKB-SubCell"/>
</dbReference>
<comment type="subcellular location">
    <subcellularLocation>
        <location evidence="1">Membrane</location>
        <topology evidence="1">Multi-pass membrane protein</topology>
    </subcellularLocation>
</comment>
<evidence type="ECO:0000256" key="2">
    <source>
        <dbReference type="ARBA" id="ARBA00022692"/>
    </source>
</evidence>
<dbReference type="GO" id="GO:0046872">
    <property type="term" value="F:metal ion binding"/>
    <property type="evidence" value="ECO:0007669"/>
    <property type="project" value="UniProtKB-KW"/>
</dbReference>
<dbReference type="AlphaFoldDB" id="A0AAQ1UJ04"/>
<evidence type="ECO:0000313" key="7">
    <source>
        <dbReference type="EMBL" id="SUB80195.1"/>
    </source>
</evidence>
<feature type="transmembrane region" description="Helical" evidence="6">
    <location>
        <begin position="170"/>
        <end position="187"/>
    </location>
</feature>
<feature type="transmembrane region" description="Helical" evidence="6">
    <location>
        <begin position="224"/>
        <end position="243"/>
    </location>
</feature>
<reference evidence="7 8" key="1">
    <citation type="submission" date="2018-06" db="EMBL/GenBank/DDBJ databases">
        <authorList>
            <consortium name="Pathogen Informatics"/>
            <person name="Doyle S."/>
        </authorList>
    </citation>
    <scope>NUCLEOTIDE SEQUENCE [LARGE SCALE GENOMIC DNA]</scope>
    <source>
        <strain evidence="7 8">NCTC13063</strain>
    </source>
</reference>
<evidence type="ECO:0000256" key="3">
    <source>
        <dbReference type="ARBA" id="ARBA00022989"/>
    </source>
</evidence>
<gene>
    <name evidence="7" type="primary">yqfA</name>
    <name evidence="7" type="ORF">NCTC13063_01478</name>
</gene>
<evidence type="ECO:0000256" key="1">
    <source>
        <dbReference type="ARBA" id="ARBA00004141"/>
    </source>
</evidence>
<feature type="binding site" evidence="5">
    <location>
        <position position="225"/>
    </location>
    <ligand>
        <name>Zn(2+)</name>
        <dbReference type="ChEBI" id="CHEBI:29105"/>
    </ligand>
</feature>
<keyword evidence="2 6" id="KW-0812">Transmembrane</keyword>
<accession>A0AAQ1UJ04</accession>
<evidence type="ECO:0000256" key="4">
    <source>
        <dbReference type="ARBA" id="ARBA00023136"/>
    </source>
</evidence>
<dbReference type="Proteomes" id="UP000255283">
    <property type="component" value="Unassembled WGS sequence"/>
</dbReference>
<evidence type="ECO:0000313" key="8">
    <source>
        <dbReference type="Proteomes" id="UP000255283"/>
    </source>
</evidence>
<feature type="transmembrane region" description="Helical" evidence="6">
    <location>
        <begin position="138"/>
        <end position="158"/>
    </location>
</feature>
<evidence type="ECO:0000256" key="5">
    <source>
        <dbReference type="PIRSR" id="PIRSR604254-1"/>
    </source>
</evidence>
<name>A0AAQ1UJ04_9BACT</name>
<keyword evidence="5" id="KW-0862">Zinc</keyword>
<evidence type="ECO:0000256" key="6">
    <source>
        <dbReference type="SAM" id="Phobius"/>
    </source>
</evidence>
<dbReference type="PANTHER" id="PTHR20855:SF3">
    <property type="entry name" value="LD03007P"/>
    <property type="match status" value="1"/>
</dbReference>
<dbReference type="Pfam" id="PF03006">
    <property type="entry name" value="HlyIII"/>
    <property type="match status" value="1"/>
</dbReference>
<keyword evidence="3 6" id="KW-1133">Transmembrane helix</keyword>
<feature type="binding site" evidence="5">
    <location>
        <position position="221"/>
    </location>
    <ligand>
        <name>Zn(2+)</name>
        <dbReference type="ChEBI" id="CHEBI:29105"/>
    </ligand>
</feature>
<feature type="transmembrane region" description="Helical" evidence="6">
    <location>
        <begin position="193"/>
        <end position="212"/>
    </location>
</feature>